<accession>A0A9W8N3X7</accession>
<sequence length="319" mass="34233">MSVTLRALRGRTLAFPPAHRLGRAEALRPVSRRFASSFNGSDSDMKSATLDVSASTRPSLLYRAVTTLAFGFACVSLGFAIAVSPASSTVSAIMNPPTDQESLGLYQPQTDEERRVDEFIKNHPLAQELRGKEGFVESRPHMKIPEVYRTHHLTGGLLSGPGRIVVPPLVFEEAGGKGIVAISYLGSELCGHPGIVHGGLLATMLDEGLARSCFAALPHKIGVTANLNINYRTPAKADSYVVLRATTTKVEGRKAWVEGRIETLVGEGETPVVLADATALFISPKQAAVRQHLFPSPTVENIKLTVSIDDGECLPIELD</sequence>
<evidence type="ECO:0000313" key="3">
    <source>
        <dbReference type="EMBL" id="KAJ3553890.1"/>
    </source>
</evidence>
<keyword evidence="4" id="KW-1185">Reference proteome</keyword>
<dbReference type="CDD" id="cd03443">
    <property type="entry name" value="PaaI_thioesterase"/>
    <property type="match status" value="1"/>
</dbReference>
<gene>
    <name evidence="3" type="ORF">NPX13_g10767</name>
</gene>
<comment type="caution">
    <text evidence="3">The sequence shown here is derived from an EMBL/GenBank/DDBJ whole genome shotgun (WGS) entry which is preliminary data.</text>
</comment>
<feature type="transmembrane region" description="Helical" evidence="1">
    <location>
        <begin position="60"/>
        <end position="83"/>
    </location>
</feature>
<evidence type="ECO:0000256" key="1">
    <source>
        <dbReference type="SAM" id="Phobius"/>
    </source>
</evidence>
<dbReference type="InterPro" id="IPR006683">
    <property type="entry name" value="Thioestr_dom"/>
</dbReference>
<protein>
    <recommendedName>
        <fullName evidence="2">Thioesterase domain-containing protein</fullName>
    </recommendedName>
</protein>
<dbReference type="Gene3D" id="3.10.129.10">
    <property type="entry name" value="Hotdog Thioesterase"/>
    <property type="match status" value="1"/>
</dbReference>
<evidence type="ECO:0000313" key="4">
    <source>
        <dbReference type="Proteomes" id="UP001148614"/>
    </source>
</evidence>
<evidence type="ECO:0000259" key="2">
    <source>
        <dbReference type="Pfam" id="PF03061"/>
    </source>
</evidence>
<proteinExistence type="predicted"/>
<keyword evidence="1" id="KW-1133">Transmembrane helix</keyword>
<dbReference type="InterPro" id="IPR052061">
    <property type="entry name" value="PTE-AB_protein"/>
</dbReference>
<dbReference type="AlphaFoldDB" id="A0A9W8N3X7"/>
<organism evidence="3 4">
    <name type="scientific">Xylaria arbuscula</name>
    <dbReference type="NCBI Taxonomy" id="114810"/>
    <lineage>
        <taxon>Eukaryota</taxon>
        <taxon>Fungi</taxon>
        <taxon>Dikarya</taxon>
        <taxon>Ascomycota</taxon>
        <taxon>Pezizomycotina</taxon>
        <taxon>Sordariomycetes</taxon>
        <taxon>Xylariomycetidae</taxon>
        <taxon>Xylariales</taxon>
        <taxon>Xylariaceae</taxon>
        <taxon>Xylaria</taxon>
    </lineage>
</organism>
<dbReference type="EMBL" id="JANPWZ010003183">
    <property type="protein sequence ID" value="KAJ3553890.1"/>
    <property type="molecule type" value="Genomic_DNA"/>
</dbReference>
<dbReference type="PANTHER" id="PTHR47260">
    <property type="entry name" value="UPF0644 PROTEIN PB2B4.06"/>
    <property type="match status" value="1"/>
</dbReference>
<keyword evidence="1" id="KW-0472">Membrane</keyword>
<name>A0A9W8N3X7_9PEZI</name>
<dbReference type="SUPFAM" id="SSF54637">
    <property type="entry name" value="Thioesterase/thiol ester dehydrase-isomerase"/>
    <property type="match status" value="1"/>
</dbReference>
<dbReference type="Pfam" id="PF03061">
    <property type="entry name" value="4HBT"/>
    <property type="match status" value="1"/>
</dbReference>
<reference evidence="3" key="1">
    <citation type="submission" date="2022-07" db="EMBL/GenBank/DDBJ databases">
        <title>Genome Sequence of Xylaria arbuscula.</title>
        <authorList>
            <person name="Buettner E."/>
        </authorList>
    </citation>
    <scope>NUCLEOTIDE SEQUENCE</scope>
    <source>
        <strain evidence="3">VT107</strain>
    </source>
</reference>
<dbReference type="PANTHER" id="PTHR47260:SF7">
    <property type="entry name" value="THIOESTERASE FAMILY PROTEIN (AFU_ORTHOLOGUE AFUA_1G10800)"/>
    <property type="match status" value="1"/>
</dbReference>
<dbReference type="VEuPathDB" id="FungiDB:F4678DRAFT_476497"/>
<dbReference type="Proteomes" id="UP001148614">
    <property type="component" value="Unassembled WGS sequence"/>
</dbReference>
<feature type="domain" description="Thioesterase" evidence="2">
    <location>
        <begin position="194"/>
        <end position="263"/>
    </location>
</feature>
<keyword evidence="1" id="KW-0812">Transmembrane</keyword>
<dbReference type="InterPro" id="IPR029069">
    <property type="entry name" value="HotDog_dom_sf"/>
</dbReference>